<comment type="subcellular location">
    <subcellularLocation>
        <location evidence="2">Cytoplasm</location>
        <location evidence="2">Cytoskeleton</location>
    </subcellularLocation>
    <subcellularLocation>
        <location evidence="1">Nucleus</location>
    </subcellularLocation>
</comment>
<evidence type="ECO:0000256" key="7">
    <source>
        <dbReference type="ARBA" id="ARBA00023242"/>
    </source>
</evidence>
<feature type="compositionally biased region" description="Low complexity" evidence="8">
    <location>
        <begin position="388"/>
        <end position="397"/>
    </location>
</feature>
<dbReference type="PRINTS" id="PR01217">
    <property type="entry name" value="PRICHEXTENSN"/>
</dbReference>
<evidence type="ECO:0000256" key="5">
    <source>
        <dbReference type="ARBA" id="ARBA00022737"/>
    </source>
</evidence>
<feature type="compositionally biased region" description="Polar residues" evidence="8">
    <location>
        <begin position="290"/>
        <end position="315"/>
    </location>
</feature>
<name>A0A9P6NGD1_9BASI</name>
<feature type="region of interest" description="Disordered" evidence="8">
    <location>
        <begin position="246"/>
        <end position="403"/>
    </location>
</feature>
<dbReference type="Pfam" id="PF00568">
    <property type="entry name" value="WH1"/>
    <property type="match status" value="1"/>
</dbReference>
<comment type="caution">
    <text evidence="11">The sequence shown here is derived from an EMBL/GenBank/DDBJ whole genome shotgun (WGS) entry which is preliminary data.</text>
</comment>
<keyword evidence="3" id="KW-0963">Cytoplasm</keyword>
<feature type="compositionally biased region" description="Polar residues" evidence="8">
    <location>
        <begin position="422"/>
        <end position="441"/>
    </location>
</feature>
<dbReference type="InterPro" id="IPR003124">
    <property type="entry name" value="WH2_dom"/>
</dbReference>
<dbReference type="EMBL" id="MU167314">
    <property type="protein sequence ID" value="KAG0143629.1"/>
    <property type="molecule type" value="Genomic_DNA"/>
</dbReference>
<dbReference type="CDD" id="cd01205">
    <property type="entry name" value="EVH1_WASP-like"/>
    <property type="match status" value="1"/>
</dbReference>
<accession>A0A9P6NGD1</accession>
<feature type="region of interest" description="Disordered" evidence="8">
    <location>
        <begin position="417"/>
        <end position="449"/>
    </location>
</feature>
<evidence type="ECO:0000256" key="1">
    <source>
        <dbReference type="ARBA" id="ARBA00004123"/>
    </source>
</evidence>
<evidence type="ECO:0000259" key="9">
    <source>
        <dbReference type="PROSITE" id="PS50229"/>
    </source>
</evidence>
<dbReference type="PROSITE" id="PS50229">
    <property type="entry name" value="WH1"/>
    <property type="match status" value="1"/>
</dbReference>
<dbReference type="Gene3D" id="2.30.29.30">
    <property type="entry name" value="Pleckstrin-homology domain (PH domain)/Phosphotyrosine-binding domain (PTB)"/>
    <property type="match status" value="1"/>
</dbReference>
<dbReference type="PROSITE" id="PS51082">
    <property type="entry name" value="WH2"/>
    <property type="match status" value="1"/>
</dbReference>
<feature type="region of interest" description="Disordered" evidence="8">
    <location>
        <begin position="462"/>
        <end position="483"/>
    </location>
</feature>
<dbReference type="InterPro" id="IPR033927">
    <property type="entry name" value="WASPfam_EVH1"/>
</dbReference>
<dbReference type="CDD" id="cd00132">
    <property type="entry name" value="CRIB"/>
    <property type="match status" value="1"/>
</dbReference>
<dbReference type="InterPro" id="IPR011993">
    <property type="entry name" value="PH-like_dom_sf"/>
</dbReference>
<keyword evidence="4" id="KW-0597">Phosphoprotein</keyword>
<proteinExistence type="predicted"/>
<evidence type="ECO:0000313" key="12">
    <source>
        <dbReference type="Proteomes" id="UP000886653"/>
    </source>
</evidence>
<dbReference type="SUPFAM" id="SSF47912">
    <property type="entry name" value="Wiscott-Aldrich syndrome protein, WASP, C-terminal domain"/>
    <property type="match status" value="1"/>
</dbReference>
<evidence type="ECO:0000256" key="4">
    <source>
        <dbReference type="ARBA" id="ARBA00022553"/>
    </source>
</evidence>
<dbReference type="OrthoDB" id="8963340at2759"/>
<dbReference type="InterPro" id="IPR036936">
    <property type="entry name" value="CRIB_dom_sf"/>
</dbReference>
<dbReference type="SMART" id="SM00285">
    <property type="entry name" value="PBD"/>
    <property type="match status" value="1"/>
</dbReference>
<evidence type="ECO:0000256" key="2">
    <source>
        <dbReference type="ARBA" id="ARBA00004245"/>
    </source>
</evidence>
<keyword evidence="5" id="KW-0677">Repeat</keyword>
<dbReference type="Gene3D" id="3.90.810.10">
    <property type="entry name" value="CRIB domain"/>
    <property type="match status" value="1"/>
</dbReference>
<dbReference type="InterPro" id="IPR000095">
    <property type="entry name" value="CRIB_dom"/>
</dbReference>
<dbReference type="Pfam" id="PF00786">
    <property type="entry name" value="PBD"/>
    <property type="match status" value="1"/>
</dbReference>
<keyword evidence="12" id="KW-1185">Reference proteome</keyword>
<reference evidence="11" key="1">
    <citation type="submission" date="2013-11" db="EMBL/GenBank/DDBJ databases">
        <title>Genome sequence of the fusiform rust pathogen reveals effectors for host alternation and coevolution with pine.</title>
        <authorList>
            <consortium name="DOE Joint Genome Institute"/>
            <person name="Smith K."/>
            <person name="Pendleton A."/>
            <person name="Kubisiak T."/>
            <person name="Anderson C."/>
            <person name="Salamov A."/>
            <person name="Aerts A."/>
            <person name="Riley R."/>
            <person name="Clum A."/>
            <person name="Lindquist E."/>
            <person name="Ence D."/>
            <person name="Campbell M."/>
            <person name="Kronenberg Z."/>
            <person name="Feau N."/>
            <person name="Dhillon B."/>
            <person name="Hamelin R."/>
            <person name="Burleigh J."/>
            <person name="Smith J."/>
            <person name="Yandell M."/>
            <person name="Nelson C."/>
            <person name="Grigoriev I."/>
            <person name="Davis J."/>
        </authorList>
    </citation>
    <scope>NUCLEOTIDE SEQUENCE</scope>
    <source>
        <strain evidence="11">G11</strain>
    </source>
</reference>
<dbReference type="InterPro" id="IPR011026">
    <property type="entry name" value="WAS_C"/>
</dbReference>
<dbReference type="Proteomes" id="UP000886653">
    <property type="component" value="Unassembled WGS sequence"/>
</dbReference>
<dbReference type="GO" id="GO:0005856">
    <property type="term" value="C:cytoskeleton"/>
    <property type="evidence" value="ECO:0007669"/>
    <property type="project" value="UniProtKB-SubCell"/>
</dbReference>
<dbReference type="SUPFAM" id="SSF50729">
    <property type="entry name" value="PH domain-like"/>
    <property type="match status" value="1"/>
</dbReference>
<organism evidence="11 12">
    <name type="scientific">Cronartium quercuum f. sp. fusiforme G11</name>
    <dbReference type="NCBI Taxonomy" id="708437"/>
    <lineage>
        <taxon>Eukaryota</taxon>
        <taxon>Fungi</taxon>
        <taxon>Dikarya</taxon>
        <taxon>Basidiomycota</taxon>
        <taxon>Pucciniomycotina</taxon>
        <taxon>Pucciniomycetes</taxon>
        <taxon>Pucciniales</taxon>
        <taxon>Coleosporiaceae</taxon>
        <taxon>Cronartium</taxon>
    </lineage>
</organism>
<dbReference type="SMART" id="SM00461">
    <property type="entry name" value="WH1"/>
    <property type="match status" value="1"/>
</dbReference>
<evidence type="ECO:0000313" key="11">
    <source>
        <dbReference type="EMBL" id="KAG0143629.1"/>
    </source>
</evidence>
<feature type="compositionally biased region" description="Acidic residues" evidence="8">
    <location>
        <begin position="469"/>
        <end position="483"/>
    </location>
</feature>
<dbReference type="FunFam" id="3.90.810.10:FF:000010">
    <property type="entry name" value="Related to Neural Wiskott-Aldrich syndrome protein"/>
    <property type="match status" value="1"/>
</dbReference>
<feature type="compositionally biased region" description="Pro residues" evidence="8">
    <location>
        <begin position="334"/>
        <end position="387"/>
    </location>
</feature>
<evidence type="ECO:0000256" key="3">
    <source>
        <dbReference type="ARBA" id="ARBA00022490"/>
    </source>
</evidence>
<keyword evidence="7" id="KW-0539">Nucleus</keyword>
<dbReference type="InterPro" id="IPR000697">
    <property type="entry name" value="WH1/EVH1_dom"/>
</dbReference>
<dbReference type="AlphaFoldDB" id="A0A9P6NGD1"/>
<feature type="domain" description="WH1" evidence="9">
    <location>
        <begin position="19"/>
        <end position="141"/>
    </location>
</feature>
<dbReference type="GO" id="GO:0003779">
    <property type="term" value="F:actin binding"/>
    <property type="evidence" value="ECO:0007669"/>
    <property type="project" value="InterPro"/>
</dbReference>
<dbReference type="GO" id="GO:0007015">
    <property type="term" value="P:actin filament organization"/>
    <property type="evidence" value="ECO:0007669"/>
    <property type="project" value="InterPro"/>
</dbReference>
<gene>
    <name evidence="11" type="ORF">CROQUDRAFT_660974</name>
</gene>
<protein>
    <submittedName>
        <fullName evidence="11">Uncharacterized protein</fullName>
    </submittedName>
</protein>
<evidence type="ECO:0000256" key="8">
    <source>
        <dbReference type="SAM" id="MobiDB-lite"/>
    </source>
</evidence>
<feature type="compositionally biased region" description="Pro residues" evidence="8">
    <location>
        <begin position="255"/>
        <end position="269"/>
    </location>
</feature>
<dbReference type="GO" id="GO:0005634">
    <property type="term" value="C:nucleus"/>
    <property type="evidence" value="ECO:0007669"/>
    <property type="project" value="UniProtKB-SubCell"/>
</dbReference>
<evidence type="ECO:0000256" key="6">
    <source>
        <dbReference type="ARBA" id="ARBA00023212"/>
    </source>
</evidence>
<evidence type="ECO:0000259" key="10">
    <source>
        <dbReference type="PROSITE" id="PS51082"/>
    </source>
</evidence>
<keyword evidence="6" id="KW-0206">Cytoskeleton</keyword>
<feature type="domain" description="WH2" evidence="10">
    <location>
        <begin position="401"/>
        <end position="420"/>
    </location>
</feature>
<sequence length="483" mass="50677">MPSSSSFTAAEKATIKKTLPNSYHKILAAGFCRIYYAYPDPNRWSFTGLSGALVFGRSTSNSSGQFWFKLVDVEGTRGTIWEHELYEDGSGHPGKGMFGYFQERTFWHTFQGDDCMIGFVFSNEDEATTLFKKVNTRSKYINKYSRKSTAIESPNPPASPVVVSGKKKGGIDKSMISAPSGFRRVAHMGYDSTNGFTTENVDPSWAQLLTNLSSMGFSKDDINKNEDFIREFVSQAGGVNQILATPATQGRSGTGPPPPPVSRVPPPTVAAPITSKRVKPPAPPAPRRSGTLTNDPPDQHQQSLAQTITRPPSNQAPSRPAPPILPSPATRSNAPPPAPPPPPPPLPASNAAPPPPPPPAALNTAPPPPPPPAALNTAPPPPPPPPATSAAPTSLPPVTGARADLLASIQGKGIHVLKKTPQGATSEPQSNALNRSASSVTEGAGASGGTNLAASLAAALNKRKGTMGDDSDEEGGGSDDEWD</sequence>